<evidence type="ECO:0008006" key="4">
    <source>
        <dbReference type="Google" id="ProtNLM"/>
    </source>
</evidence>
<dbReference type="eggNOG" id="ENOG5032JV4">
    <property type="taxonomic scope" value="Bacteria"/>
</dbReference>
<evidence type="ECO:0000313" key="2">
    <source>
        <dbReference type="EMBL" id="ACB77766.1"/>
    </source>
</evidence>
<name>B1ZQ47_OPITP</name>
<dbReference type="PROSITE" id="PS51257">
    <property type="entry name" value="PROKAR_LIPOPROTEIN"/>
    <property type="match status" value="1"/>
</dbReference>
<organism evidence="2 3">
    <name type="scientific">Opitutus terrae (strain DSM 11246 / JCM 15787 / PB90-1)</name>
    <dbReference type="NCBI Taxonomy" id="452637"/>
    <lineage>
        <taxon>Bacteria</taxon>
        <taxon>Pseudomonadati</taxon>
        <taxon>Verrucomicrobiota</taxon>
        <taxon>Opitutia</taxon>
        <taxon>Opitutales</taxon>
        <taxon>Opitutaceae</taxon>
        <taxon>Opitutus</taxon>
    </lineage>
</organism>
<dbReference type="STRING" id="452637.Oter_4495"/>
<proteinExistence type="predicted"/>
<dbReference type="KEGG" id="ote:Oter_4495"/>
<dbReference type="HOGENOM" id="CLU_1494808_0_0_0"/>
<evidence type="ECO:0000313" key="3">
    <source>
        <dbReference type="Proteomes" id="UP000007013"/>
    </source>
</evidence>
<sequence length="191" mass="21068">MRNYWILVAAVTVTGCATHRPVASITPAVTSSPKPLVREAGATRVVETRYEVRSYRDPDDPRVRHDAHAVYRATRVPAQIEALETTPRNKAAPISYAPLPPSAELAAEIATQKEIGAELRAIRSRMASVEQQARAQLGTLADQTEETVNLRRQLEEERTRVRELESKVSEHVAAPPAMPSPQMASGTDPKW</sequence>
<feature type="region of interest" description="Disordered" evidence="1">
    <location>
        <begin position="156"/>
        <end position="191"/>
    </location>
</feature>
<dbReference type="AlphaFoldDB" id="B1ZQ47"/>
<gene>
    <name evidence="2" type="ordered locus">Oter_4495</name>
</gene>
<dbReference type="EMBL" id="CP001032">
    <property type="protein sequence ID" value="ACB77766.1"/>
    <property type="molecule type" value="Genomic_DNA"/>
</dbReference>
<keyword evidence="3" id="KW-1185">Reference proteome</keyword>
<evidence type="ECO:0000256" key="1">
    <source>
        <dbReference type="SAM" id="MobiDB-lite"/>
    </source>
</evidence>
<protein>
    <recommendedName>
        <fullName evidence="4">Lipoprotein</fullName>
    </recommendedName>
</protein>
<accession>B1ZQ47</accession>
<dbReference type="Proteomes" id="UP000007013">
    <property type="component" value="Chromosome"/>
</dbReference>
<feature type="compositionally biased region" description="Basic and acidic residues" evidence="1">
    <location>
        <begin position="156"/>
        <end position="170"/>
    </location>
</feature>
<reference evidence="2 3" key="1">
    <citation type="journal article" date="2011" name="J. Bacteriol.">
        <title>Genome sequence of the verrucomicrobium Opitutus terrae PB90-1, an abundant inhabitant of rice paddy soil ecosystems.</title>
        <authorList>
            <person name="van Passel M.W."/>
            <person name="Kant R."/>
            <person name="Palva A."/>
            <person name="Copeland A."/>
            <person name="Lucas S."/>
            <person name="Lapidus A."/>
            <person name="Glavina del Rio T."/>
            <person name="Pitluck S."/>
            <person name="Goltsman E."/>
            <person name="Clum A."/>
            <person name="Sun H."/>
            <person name="Schmutz J."/>
            <person name="Larimer F.W."/>
            <person name="Land M.L."/>
            <person name="Hauser L."/>
            <person name="Kyrpides N."/>
            <person name="Mikhailova N."/>
            <person name="Richardson P.P."/>
            <person name="Janssen P.H."/>
            <person name="de Vos W.M."/>
            <person name="Smidt H."/>
        </authorList>
    </citation>
    <scope>NUCLEOTIDE SEQUENCE [LARGE SCALE GENOMIC DNA]</scope>
    <source>
        <strain evidence="3">DSM 11246 / JCM 15787 / PB90-1</strain>
    </source>
</reference>